<reference evidence="6" key="1">
    <citation type="submission" date="2018-08" db="EMBL/GenBank/DDBJ databases">
        <title>Murine metabolic-syndrome-specific gut microbial biobank.</title>
        <authorList>
            <person name="Liu C."/>
        </authorList>
    </citation>
    <scope>NUCLEOTIDE SEQUENCE [LARGE SCALE GENOMIC DNA]</scope>
    <source>
        <strain evidence="6">Z82</strain>
    </source>
</reference>
<dbReference type="FunFam" id="1.10.10.10:FF:000001">
    <property type="entry name" value="LysR family transcriptional regulator"/>
    <property type="match status" value="1"/>
</dbReference>
<evidence type="ECO:0000313" key="6">
    <source>
        <dbReference type="EMBL" id="NBI33498.1"/>
    </source>
</evidence>
<dbReference type="GO" id="GO:0003700">
    <property type="term" value="F:DNA-binding transcription factor activity"/>
    <property type="evidence" value="ECO:0007669"/>
    <property type="project" value="InterPro"/>
</dbReference>
<dbReference type="EMBL" id="QWKH01000002">
    <property type="protein sequence ID" value="NBI33498.1"/>
    <property type="molecule type" value="Genomic_DNA"/>
</dbReference>
<evidence type="ECO:0000259" key="5">
    <source>
        <dbReference type="PROSITE" id="PS50931"/>
    </source>
</evidence>
<proteinExistence type="inferred from homology"/>
<dbReference type="Pfam" id="PF00126">
    <property type="entry name" value="HTH_1"/>
    <property type="match status" value="1"/>
</dbReference>
<keyword evidence="4" id="KW-0804">Transcription</keyword>
<evidence type="ECO:0000256" key="2">
    <source>
        <dbReference type="ARBA" id="ARBA00023015"/>
    </source>
</evidence>
<organism evidence="6">
    <name type="scientific">Muribaculaceae bacterium Z82</name>
    <dbReference type="NCBI Taxonomy" id="2304548"/>
    <lineage>
        <taxon>Bacteria</taxon>
        <taxon>Pseudomonadati</taxon>
        <taxon>Bacteroidota</taxon>
        <taxon>Bacteroidia</taxon>
        <taxon>Bacteroidales</taxon>
        <taxon>Muribaculaceae</taxon>
    </lineage>
</organism>
<dbReference type="InterPro" id="IPR036390">
    <property type="entry name" value="WH_DNA-bd_sf"/>
</dbReference>
<dbReference type="PROSITE" id="PS50931">
    <property type="entry name" value="HTH_LYSR"/>
    <property type="match status" value="1"/>
</dbReference>
<comment type="similarity">
    <text evidence="1">Belongs to the LysR transcriptional regulatory family.</text>
</comment>
<comment type="caution">
    <text evidence="6">The sequence shown here is derived from an EMBL/GenBank/DDBJ whole genome shotgun (WGS) entry which is preliminary data.</text>
</comment>
<dbReference type="AlphaFoldDB" id="A0A7C9JM01"/>
<accession>A0A7C9JM01</accession>
<dbReference type="SUPFAM" id="SSF46785">
    <property type="entry name" value="Winged helix' DNA-binding domain"/>
    <property type="match status" value="1"/>
</dbReference>
<dbReference type="PANTHER" id="PTHR30346:SF0">
    <property type="entry name" value="HCA OPERON TRANSCRIPTIONAL ACTIVATOR HCAR"/>
    <property type="match status" value="1"/>
</dbReference>
<evidence type="ECO:0000256" key="1">
    <source>
        <dbReference type="ARBA" id="ARBA00009437"/>
    </source>
</evidence>
<name>A0A7C9JM01_9BACT</name>
<dbReference type="InterPro" id="IPR036388">
    <property type="entry name" value="WH-like_DNA-bd_sf"/>
</dbReference>
<dbReference type="GO" id="GO:0032993">
    <property type="term" value="C:protein-DNA complex"/>
    <property type="evidence" value="ECO:0007669"/>
    <property type="project" value="TreeGrafter"/>
</dbReference>
<sequence length="308" mass="34497">MRIDVLQEFVTVVKSRGFNRAAKNLHLSQSSLSTHISSLEKDLGFKLFDRTAQPPALTLSGQIFLEYAQGIVSLYQEGKTKGADAANKAPVRIAEIPSSSFLYKNISSVELGDTVQFVKIPEDMLPLEALEAGLVDIAIVPELTTRTSDFEAYAEKYLYIPLGFQKMAMAYDISNPFLTRRPLERTDLNGITAIITDTTYFDFWTQMIHEIIGEDISLTTRLKLIMNNESELSRSRLDNDVYICNFDRTTKAFENRGDIAVVDQIGDTKLQFACGILCRADRTDEATERVIIMLKEAAKLARNDEAAS</sequence>
<dbReference type="InterPro" id="IPR000847">
    <property type="entry name" value="LysR_HTH_N"/>
</dbReference>
<dbReference type="PRINTS" id="PR00039">
    <property type="entry name" value="HTHLYSR"/>
</dbReference>
<protein>
    <submittedName>
        <fullName evidence="6">LysR family transcriptional regulator</fullName>
    </submittedName>
</protein>
<keyword evidence="3" id="KW-0238">DNA-binding</keyword>
<keyword evidence="2" id="KW-0805">Transcription regulation</keyword>
<dbReference type="GO" id="GO:0003677">
    <property type="term" value="F:DNA binding"/>
    <property type="evidence" value="ECO:0007669"/>
    <property type="project" value="UniProtKB-KW"/>
</dbReference>
<evidence type="ECO:0000256" key="4">
    <source>
        <dbReference type="ARBA" id="ARBA00023163"/>
    </source>
</evidence>
<gene>
    <name evidence="6" type="ORF">D1639_00290</name>
</gene>
<evidence type="ECO:0000256" key="3">
    <source>
        <dbReference type="ARBA" id="ARBA00023125"/>
    </source>
</evidence>
<dbReference type="PANTHER" id="PTHR30346">
    <property type="entry name" value="TRANSCRIPTIONAL DUAL REGULATOR HCAR-RELATED"/>
    <property type="match status" value="1"/>
</dbReference>
<feature type="domain" description="HTH lysR-type" evidence="5">
    <location>
        <begin position="1"/>
        <end position="58"/>
    </location>
</feature>
<dbReference type="Gene3D" id="1.10.10.10">
    <property type="entry name" value="Winged helix-like DNA-binding domain superfamily/Winged helix DNA-binding domain"/>
    <property type="match status" value="1"/>
</dbReference>